<dbReference type="SUPFAM" id="SSF56349">
    <property type="entry name" value="DNA breaking-rejoining enzymes"/>
    <property type="match status" value="1"/>
</dbReference>
<dbReference type="RefSeq" id="WP_110291373.1">
    <property type="nucleotide sequence ID" value="NZ_QICS01000008.1"/>
</dbReference>
<comment type="function">
    <text evidence="1">Site-specific tyrosine recombinase, which acts by catalyzing the cutting and rejoining of the recombining DNA molecules.</text>
</comment>
<evidence type="ECO:0000259" key="6">
    <source>
        <dbReference type="PROSITE" id="PS51898"/>
    </source>
</evidence>
<reference evidence="7 8" key="1">
    <citation type="submission" date="2018-05" db="EMBL/GenBank/DDBJ databases">
        <title>Genomic Encyclopedia of Type Strains, Phase IV (KMG-IV): sequencing the most valuable type-strain genomes for metagenomic binning, comparative biology and taxonomic classification.</title>
        <authorList>
            <person name="Goeker M."/>
        </authorList>
    </citation>
    <scope>NUCLEOTIDE SEQUENCE [LARGE SCALE GENOMIC DNA]</scope>
    <source>
        <strain evidence="7 8">DSM 28816</strain>
    </source>
</reference>
<dbReference type="InterPro" id="IPR002104">
    <property type="entry name" value="Integrase_catalytic"/>
</dbReference>
<keyword evidence="5" id="KW-0233">DNA recombination</keyword>
<dbReference type="GO" id="GO:0003677">
    <property type="term" value="F:DNA binding"/>
    <property type="evidence" value="ECO:0007669"/>
    <property type="project" value="UniProtKB-KW"/>
</dbReference>
<dbReference type="PROSITE" id="PS51898">
    <property type="entry name" value="TYR_RECOMBINASE"/>
    <property type="match status" value="1"/>
</dbReference>
<evidence type="ECO:0000313" key="7">
    <source>
        <dbReference type="EMBL" id="PXV88373.1"/>
    </source>
</evidence>
<comment type="similarity">
    <text evidence="2">Belongs to the 'phage' integrase family.</text>
</comment>
<dbReference type="PANTHER" id="PTHR30349:SF41">
    <property type="entry name" value="INTEGRASE_RECOMBINASE PROTEIN MJ0367-RELATED"/>
    <property type="match status" value="1"/>
</dbReference>
<dbReference type="PANTHER" id="PTHR30349">
    <property type="entry name" value="PHAGE INTEGRASE-RELATED"/>
    <property type="match status" value="1"/>
</dbReference>
<dbReference type="Proteomes" id="UP000247523">
    <property type="component" value="Unassembled WGS sequence"/>
</dbReference>
<dbReference type="Pfam" id="PF00589">
    <property type="entry name" value="Phage_integrase"/>
    <property type="match status" value="1"/>
</dbReference>
<gene>
    <name evidence="7" type="ORF">C8E03_108100</name>
</gene>
<evidence type="ECO:0000256" key="5">
    <source>
        <dbReference type="ARBA" id="ARBA00023172"/>
    </source>
</evidence>
<dbReference type="InterPro" id="IPR010998">
    <property type="entry name" value="Integrase_recombinase_N"/>
</dbReference>
<dbReference type="GO" id="GO:0006310">
    <property type="term" value="P:DNA recombination"/>
    <property type="evidence" value="ECO:0007669"/>
    <property type="project" value="UniProtKB-KW"/>
</dbReference>
<dbReference type="EMBL" id="QICS01000008">
    <property type="protein sequence ID" value="PXV88373.1"/>
    <property type="molecule type" value="Genomic_DNA"/>
</dbReference>
<evidence type="ECO:0000256" key="3">
    <source>
        <dbReference type="ARBA" id="ARBA00022908"/>
    </source>
</evidence>
<dbReference type="Gene3D" id="1.10.150.130">
    <property type="match status" value="1"/>
</dbReference>
<evidence type="ECO:0000313" key="8">
    <source>
        <dbReference type="Proteomes" id="UP000247523"/>
    </source>
</evidence>
<keyword evidence="4" id="KW-0238">DNA-binding</keyword>
<dbReference type="InterPro" id="IPR004107">
    <property type="entry name" value="Integrase_SAM-like_N"/>
</dbReference>
<evidence type="ECO:0000256" key="4">
    <source>
        <dbReference type="ARBA" id="ARBA00023125"/>
    </source>
</evidence>
<dbReference type="Gene3D" id="1.10.443.10">
    <property type="entry name" value="Intergrase catalytic core"/>
    <property type="match status" value="1"/>
</dbReference>
<dbReference type="GO" id="GO:0015074">
    <property type="term" value="P:DNA integration"/>
    <property type="evidence" value="ECO:0007669"/>
    <property type="project" value="UniProtKB-KW"/>
</dbReference>
<evidence type="ECO:0000256" key="2">
    <source>
        <dbReference type="ARBA" id="ARBA00008857"/>
    </source>
</evidence>
<name>A0A318EPS8_9FIRM</name>
<dbReference type="InterPro" id="IPR011010">
    <property type="entry name" value="DNA_brk_join_enz"/>
</dbReference>
<accession>A0A318EPS8</accession>
<protein>
    <submittedName>
        <fullName evidence="7">Site-specific recombinase XerD</fullName>
    </submittedName>
</protein>
<evidence type="ECO:0000256" key="1">
    <source>
        <dbReference type="ARBA" id="ARBA00003283"/>
    </source>
</evidence>
<feature type="domain" description="Tyr recombinase" evidence="6">
    <location>
        <begin position="161"/>
        <end position="368"/>
    </location>
</feature>
<dbReference type="Pfam" id="PF14659">
    <property type="entry name" value="Phage_int_SAM_3"/>
    <property type="match status" value="1"/>
</dbReference>
<organism evidence="7 8">
    <name type="scientific">Lachnotalea glycerini</name>
    <dbReference type="NCBI Taxonomy" id="1763509"/>
    <lineage>
        <taxon>Bacteria</taxon>
        <taxon>Bacillati</taxon>
        <taxon>Bacillota</taxon>
        <taxon>Clostridia</taxon>
        <taxon>Lachnospirales</taxon>
        <taxon>Lachnospiraceae</taxon>
        <taxon>Lachnotalea</taxon>
    </lineage>
</organism>
<comment type="caution">
    <text evidence="7">The sequence shown here is derived from an EMBL/GenBank/DDBJ whole genome shotgun (WGS) entry which is preliminary data.</text>
</comment>
<proteinExistence type="inferred from homology"/>
<keyword evidence="3" id="KW-0229">DNA integration</keyword>
<dbReference type="AlphaFoldDB" id="A0A318EPS8"/>
<dbReference type="InterPro" id="IPR050090">
    <property type="entry name" value="Tyrosine_recombinase_XerCD"/>
</dbReference>
<sequence>MAKYKKRKDGRYAANVIVGHDEDGRRIYAPTIYAHSIPELERLKAEIITQVNKGTYANDKGLTVGKWAKDWIVAYKNNVATSTYMNYENIIRNHLNAINDIRLMDLRKIDVQMLINSKSHSSETQRMIKITMNQMLEDAIDDGLVYKNVCRSIKVSKQNESQKRALTDKEKEAIKKCEFTDKEQAFIDILLYTGMRRSEVLALSRKDIDYSNRCISVNKSLSWAGGSHIKDPKTIKSNRQVNMPINLSHSLERYINTIDTLYLFTGQNRTIMSSATFKRFWNDIFNKINCAMGGTPKIIYQNKVTQHGIQVTDLTPHIFRHNYATMLYHGGVDVKEAQRLLGHSSIKVTLEIYTHLMENKTDLTDKLDNIMCI</sequence>
<dbReference type="InterPro" id="IPR013762">
    <property type="entry name" value="Integrase-like_cat_sf"/>
</dbReference>
<dbReference type="CDD" id="cd01189">
    <property type="entry name" value="INT_ICEBs1_C_like"/>
    <property type="match status" value="1"/>
</dbReference>